<dbReference type="CDD" id="cd07377">
    <property type="entry name" value="WHTH_GntR"/>
    <property type="match status" value="1"/>
</dbReference>
<evidence type="ECO:0000256" key="1">
    <source>
        <dbReference type="ARBA" id="ARBA00023015"/>
    </source>
</evidence>
<dbReference type="InterPro" id="IPR000524">
    <property type="entry name" value="Tscrpt_reg_HTH_GntR"/>
</dbReference>
<dbReference type="EMBL" id="BARV01042151">
    <property type="protein sequence ID" value="GAI46741.1"/>
    <property type="molecule type" value="Genomic_DNA"/>
</dbReference>
<feature type="non-terminal residue" evidence="5">
    <location>
        <position position="133"/>
    </location>
</feature>
<dbReference type="Pfam" id="PF00392">
    <property type="entry name" value="GntR"/>
    <property type="match status" value="1"/>
</dbReference>
<dbReference type="PROSITE" id="PS50949">
    <property type="entry name" value="HTH_GNTR"/>
    <property type="match status" value="1"/>
</dbReference>
<dbReference type="SMART" id="SM00345">
    <property type="entry name" value="HTH_GNTR"/>
    <property type="match status" value="1"/>
</dbReference>
<dbReference type="InterPro" id="IPR036390">
    <property type="entry name" value="WH_DNA-bd_sf"/>
</dbReference>
<evidence type="ECO:0000256" key="3">
    <source>
        <dbReference type="ARBA" id="ARBA00023163"/>
    </source>
</evidence>
<organism evidence="5">
    <name type="scientific">marine sediment metagenome</name>
    <dbReference type="NCBI Taxonomy" id="412755"/>
    <lineage>
        <taxon>unclassified sequences</taxon>
        <taxon>metagenomes</taxon>
        <taxon>ecological metagenomes</taxon>
    </lineage>
</organism>
<dbReference type="PRINTS" id="PR00035">
    <property type="entry name" value="HTHGNTR"/>
</dbReference>
<feature type="domain" description="HTH gntR-type" evidence="4">
    <location>
        <begin position="1"/>
        <end position="68"/>
    </location>
</feature>
<comment type="caution">
    <text evidence="5">The sequence shown here is derived from an EMBL/GenBank/DDBJ whole genome shotgun (WGS) entry which is preliminary data.</text>
</comment>
<proteinExistence type="predicted"/>
<dbReference type="GO" id="GO:0003677">
    <property type="term" value="F:DNA binding"/>
    <property type="evidence" value="ECO:0007669"/>
    <property type="project" value="UniProtKB-KW"/>
</dbReference>
<reference evidence="5" key="1">
    <citation type="journal article" date="2014" name="Front. Microbiol.">
        <title>High frequency of phylogenetically diverse reductive dehalogenase-homologous genes in deep subseafloor sedimentary metagenomes.</title>
        <authorList>
            <person name="Kawai M."/>
            <person name="Futagami T."/>
            <person name="Toyoda A."/>
            <person name="Takaki Y."/>
            <person name="Nishi S."/>
            <person name="Hori S."/>
            <person name="Arai W."/>
            <person name="Tsubouchi T."/>
            <person name="Morono Y."/>
            <person name="Uchiyama I."/>
            <person name="Ito T."/>
            <person name="Fujiyama A."/>
            <person name="Inagaki F."/>
            <person name="Takami H."/>
        </authorList>
    </citation>
    <scope>NUCLEOTIDE SEQUENCE</scope>
    <source>
        <strain evidence="5">Expedition CK06-06</strain>
    </source>
</reference>
<keyword evidence="3" id="KW-0804">Transcription</keyword>
<protein>
    <recommendedName>
        <fullName evidence="4">HTH gntR-type domain-containing protein</fullName>
    </recommendedName>
</protein>
<evidence type="ECO:0000259" key="4">
    <source>
        <dbReference type="PROSITE" id="PS50949"/>
    </source>
</evidence>
<keyword evidence="1" id="KW-0805">Transcription regulation</keyword>
<dbReference type="GO" id="GO:0003700">
    <property type="term" value="F:DNA-binding transcription factor activity"/>
    <property type="evidence" value="ECO:0007669"/>
    <property type="project" value="InterPro"/>
</dbReference>
<dbReference type="Gene3D" id="3.40.1410.10">
    <property type="entry name" value="Chorismate lyase-like"/>
    <property type="match status" value="1"/>
</dbReference>
<dbReference type="SUPFAM" id="SSF46785">
    <property type="entry name" value="Winged helix' DNA-binding domain"/>
    <property type="match status" value="1"/>
</dbReference>
<dbReference type="PANTHER" id="PTHR44846">
    <property type="entry name" value="MANNOSYL-D-GLYCERATE TRANSPORT/METABOLISM SYSTEM REPRESSOR MNGR-RELATED"/>
    <property type="match status" value="1"/>
</dbReference>
<evidence type="ECO:0000313" key="5">
    <source>
        <dbReference type="EMBL" id="GAI46741.1"/>
    </source>
</evidence>
<dbReference type="InterPro" id="IPR036388">
    <property type="entry name" value="WH-like_DNA-bd_sf"/>
</dbReference>
<gene>
    <name evidence="5" type="ORF">S06H3_63517</name>
</gene>
<name>X1PVY8_9ZZZZ</name>
<keyword evidence="2" id="KW-0238">DNA-binding</keyword>
<evidence type="ECO:0000256" key="2">
    <source>
        <dbReference type="ARBA" id="ARBA00023125"/>
    </source>
</evidence>
<sequence>PFFKVFYNFLRDAIKNKLINQGLLLPTEKELCNSFKCSIITIRRALRELELEGFIERKPGVGTFIINKTHETEIIMKDPFSTFEWSQRRSTNTKLKVLRNEVITPTKAIQNIMGINENSKVLVIERFTTIDKE</sequence>
<dbReference type="InterPro" id="IPR050679">
    <property type="entry name" value="Bact_HTH_transcr_reg"/>
</dbReference>
<dbReference type="GO" id="GO:0045892">
    <property type="term" value="P:negative regulation of DNA-templated transcription"/>
    <property type="evidence" value="ECO:0007669"/>
    <property type="project" value="TreeGrafter"/>
</dbReference>
<dbReference type="SUPFAM" id="SSF64288">
    <property type="entry name" value="Chorismate lyase-like"/>
    <property type="match status" value="1"/>
</dbReference>
<dbReference type="PANTHER" id="PTHR44846:SF1">
    <property type="entry name" value="MANNOSYL-D-GLYCERATE TRANSPORT_METABOLISM SYSTEM REPRESSOR MNGR-RELATED"/>
    <property type="match status" value="1"/>
</dbReference>
<dbReference type="InterPro" id="IPR028978">
    <property type="entry name" value="Chorismate_lyase_/UTRA_dom_sf"/>
</dbReference>
<dbReference type="AlphaFoldDB" id="X1PVY8"/>
<dbReference type="Gene3D" id="1.10.10.10">
    <property type="entry name" value="Winged helix-like DNA-binding domain superfamily/Winged helix DNA-binding domain"/>
    <property type="match status" value="1"/>
</dbReference>
<feature type="non-terminal residue" evidence="5">
    <location>
        <position position="1"/>
    </location>
</feature>
<accession>X1PVY8</accession>